<dbReference type="InterPro" id="IPR008869">
    <property type="entry name" value="MlaC/ttg2D"/>
</dbReference>
<dbReference type="Gene3D" id="1.10.10.640">
    <property type="entry name" value="phospholipid-binding protein"/>
    <property type="match status" value="1"/>
</dbReference>
<comment type="caution">
    <text evidence="1">The sequence shown here is derived from an EMBL/GenBank/DDBJ whole genome shotgun (WGS) entry which is preliminary data.</text>
</comment>
<organism evidence="1 2">
    <name type="scientific">Tepidimonas sediminis</name>
    <dbReference type="NCBI Taxonomy" id="2588941"/>
    <lineage>
        <taxon>Bacteria</taxon>
        <taxon>Pseudomonadati</taxon>
        <taxon>Pseudomonadota</taxon>
        <taxon>Betaproteobacteria</taxon>
        <taxon>Burkholderiales</taxon>
        <taxon>Tepidimonas</taxon>
    </lineage>
</organism>
<protein>
    <submittedName>
        <fullName evidence="1">Putative phospholipid-binding protein MlaC</fullName>
    </submittedName>
</protein>
<proteinExistence type="predicted"/>
<keyword evidence="2" id="KW-1185">Reference proteome</keyword>
<dbReference type="PANTHER" id="PTHR36573">
    <property type="entry name" value="INTERMEMBRANE PHOSPHOLIPID TRANSPORT SYSTEM BINDING PROTEIN MLAC"/>
    <property type="match status" value="1"/>
</dbReference>
<dbReference type="EMBL" id="VJND01000006">
    <property type="protein sequence ID" value="TSE25660.1"/>
    <property type="molecule type" value="Genomic_DNA"/>
</dbReference>
<dbReference type="PIRSF" id="PIRSF004649">
    <property type="entry name" value="MlaC"/>
    <property type="match status" value="1"/>
</dbReference>
<reference evidence="1 2" key="1">
    <citation type="submission" date="2019-07" db="EMBL/GenBank/DDBJ databases">
        <title>Tepidimonas sediminis YIM 72259 draft genome.</title>
        <authorList>
            <person name="Da Costa M.S."/>
            <person name="Froufe H.J.C."/>
            <person name="Egas C."/>
            <person name="Albuquerque L."/>
        </authorList>
    </citation>
    <scope>NUCLEOTIDE SEQUENCE [LARGE SCALE GENOMIC DNA]</scope>
    <source>
        <strain evidence="1 2">YIM 72259</strain>
    </source>
</reference>
<evidence type="ECO:0000313" key="1">
    <source>
        <dbReference type="EMBL" id="TSE25660.1"/>
    </source>
</evidence>
<sequence>MCNDGNRRVRGGNRDASAGLAEIMNERNRFAVTIRVAPPQQARRRLLLALLGLGALLGAAPRVRAAEPVEAPDALIQRVANEVFDAVKRDAAIRNGDIGRITALVDGKLMPYVDFERMTASAVGRFWRQATPEQRQRLMAEFKTLLVRTYSGALTQITDQTLVIRPLRAAPDANEVVVRSEIRGKGDPIQLDYRLARTPQGWKVYDLNVLGVWLVDTYRTQFAQEINARGIDGLIAALAERNRANAQSRS</sequence>
<dbReference type="Pfam" id="PF05494">
    <property type="entry name" value="MlaC"/>
    <property type="match status" value="1"/>
</dbReference>
<dbReference type="Proteomes" id="UP000320225">
    <property type="component" value="Unassembled WGS sequence"/>
</dbReference>
<accession>A0A554WQ24</accession>
<gene>
    <name evidence="1" type="primary">mlaC</name>
    <name evidence="1" type="ORF">Tsedi_01245</name>
</gene>
<dbReference type="Gene3D" id="3.10.450.50">
    <property type="match status" value="1"/>
</dbReference>
<dbReference type="AlphaFoldDB" id="A0A554WQ24"/>
<evidence type="ECO:0000313" key="2">
    <source>
        <dbReference type="Proteomes" id="UP000320225"/>
    </source>
</evidence>
<dbReference type="PANTHER" id="PTHR36573:SF1">
    <property type="entry name" value="INTERMEMBRANE PHOSPHOLIPID TRANSPORT SYSTEM BINDING PROTEIN MLAC"/>
    <property type="match status" value="1"/>
</dbReference>
<name>A0A554WQ24_9BURK</name>